<dbReference type="Proteomes" id="UP001165101">
    <property type="component" value="Unassembled WGS sequence"/>
</dbReference>
<sequence length="87" mass="10019">MTHYWIPYDDGLSASSNVHKVLAIVLSIYGFLFLCAILALVYVYRRRVKRAQELQNDAEAQQQLTTEKQDEKIVEDEKINEEGSSNN</sequence>
<protein>
    <submittedName>
        <fullName evidence="1">Unnamed protein product</fullName>
    </submittedName>
</protein>
<keyword evidence="2" id="KW-1185">Reference proteome</keyword>
<evidence type="ECO:0000313" key="2">
    <source>
        <dbReference type="Proteomes" id="UP001165101"/>
    </source>
</evidence>
<accession>A0ACB5TU43</accession>
<gene>
    <name evidence="1" type="ORF">Cboi01_000372300</name>
</gene>
<dbReference type="EMBL" id="BSXV01002132">
    <property type="protein sequence ID" value="GME94966.1"/>
    <property type="molecule type" value="Genomic_DNA"/>
</dbReference>
<organism evidence="1 2">
    <name type="scientific">Candida boidinii</name>
    <name type="common">Yeast</name>
    <dbReference type="NCBI Taxonomy" id="5477"/>
    <lineage>
        <taxon>Eukaryota</taxon>
        <taxon>Fungi</taxon>
        <taxon>Dikarya</taxon>
        <taxon>Ascomycota</taxon>
        <taxon>Saccharomycotina</taxon>
        <taxon>Pichiomycetes</taxon>
        <taxon>Pichiales</taxon>
        <taxon>Pichiaceae</taxon>
        <taxon>Ogataea</taxon>
        <taxon>Ogataea/Candida clade</taxon>
    </lineage>
</organism>
<proteinExistence type="predicted"/>
<evidence type="ECO:0000313" key="1">
    <source>
        <dbReference type="EMBL" id="GME94966.1"/>
    </source>
</evidence>
<comment type="caution">
    <text evidence="1">The sequence shown here is derived from an EMBL/GenBank/DDBJ whole genome shotgun (WGS) entry which is preliminary data.</text>
</comment>
<reference evidence="1" key="1">
    <citation type="submission" date="2023-04" db="EMBL/GenBank/DDBJ databases">
        <title>Candida boidinii NBRC 1967.</title>
        <authorList>
            <person name="Ichikawa N."/>
            <person name="Sato H."/>
            <person name="Tonouchi N."/>
        </authorList>
    </citation>
    <scope>NUCLEOTIDE SEQUENCE</scope>
    <source>
        <strain evidence="1">NBRC 1967</strain>
    </source>
</reference>
<name>A0ACB5TU43_CANBO</name>